<protein>
    <submittedName>
        <fullName evidence="2">Uncharacterized protein</fullName>
    </submittedName>
</protein>
<dbReference type="EMBL" id="JTHP01000001">
    <property type="protein sequence ID" value="KJD47418.1"/>
    <property type="molecule type" value="Genomic_DNA"/>
</dbReference>
<accession>A0A0D7X8T9</accession>
<keyword evidence="3" id="KW-1185">Reference proteome</keyword>
<name>A0A0D7X8T9_9BACL</name>
<proteinExistence type="predicted"/>
<gene>
    <name evidence="2" type="ORF">QD47_00200</name>
</gene>
<dbReference type="Proteomes" id="UP000032534">
    <property type="component" value="Unassembled WGS sequence"/>
</dbReference>
<feature type="chain" id="PRO_5039486157" evidence="1">
    <location>
        <begin position="20"/>
        <end position="229"/>
    </location>
</feature>
<comment type="caution">
    <text evidence="2">The sequence shown here is derived from an EMBL/GenBank/DDBJ whole genome shotgun (WGS) entry which is preliminary data.</text>
</comment>
<dbReference type="PATRIC" id="fig|159743.3.peg.44"/>
<evidence type="ECO:0000256" key="1">
    <source>
        <dbReference type="SAM" id="SignalP"/>
    </source>
</evidence>
<dbReference type="OrthoDB" id="2364035at2"/>
<keyword evidence="1" id="KW-0732">Signal</keyword>
<organism evidence="2 3">
    <name type="scientific">Paenibacillus terrae</name>
    <dbReference type="NCBI Taxonomy" id="159743"/>
    <lineage>
        <taxon>Bacteria</taxon>
        <taxon>Bacillati</taxon>
        <taxon>Bacillota</taxon>
        <taxon>Bacilli</taxon>
        <taxon>Bacillales</taxon>
        <taxon>Paenibacillaceae</taxon>
        <taxon>Paenibacillus</taxon>
    </lineage>
</organism>
<dbReference type="RefSeq" id="WP_044644210.1">
    <property type="nucleotide sequence ID" value="NZ_JTHP01000001.1"/>
</dbReference>
<dbReference type="AlphaFoldDB" id="A0A0D7X8T9"/>
<evidence type="ECO:0000313" key="3">
    <source>
        <dbReference type="Proteomes" id="UP000032534"/>
    </source>
</evidence>
<feature type="signal peptide" evidence="1">
    <location>
        <begin position="1"/>
        <end position="19"/>
    </location>
</feature>
<reference evidence="2 3" key="1">
    <citation type="submission" date="2014-11" db="EMBL/GenBank/DDBJ databases">
        <title>Draft Genome Sequences of Paenibacillus polymyxa NRRL B-30509 and Paenibacillus terrae NRRL B-30644, Strains from a Poultry Environment that Produce Tridecaptin A and Paenicidins.</title>
        <authorList>
            <person name="van Belkum M.J."/>
            <person name="Lohans C.T."/>
            <person name="Vederas J.C."/>
        </authorList>
    </citation>
    <scope>NUCLEOTIDE SEQUENCE [LARGE SCALE GENOMIC DNA]</scope>
    <source>
        <strain evidence="2 3">NRRL B-30644</strain>
    </source>
</reference>
<evidence type="ECO:0000313" key="2">
    <source>
        <dbReference type="EMBL" id="KJD47418.1"/>
    </source>
</evidence>
<sequence>MSKKLVRKIALGTAGAILATTVLPSLSFASQSPSSSAIEANVISNANEVPVKQYVDVLQPYVHTNKQDGTLYIDPTYKQNVQVPEAVIESINAWFNVVNEDIKSGDAIVNSNLEVVYTGNNPSNVKPQVVKGGVNDFRTFWWGYELWMDHGTVQEVSNAMAIGASITKLVEIILKRVPGIPGKLLPILVEISTWIQGTGYVFLRTTDNGNGVYITFAYPVHPTRIDPQY</sequence>